<evidence type="ECO:0000313" key="4">
    <source>
        <dbReference type="EMBL" id="EGG16280.1"/>
    </source>
</evidence>
<dbReference type="KEGG" id="dfa:DFA_09310"/>
<dbReference type="PRINTS" id="PR00080">
    <property type="entry name" value="SDRFAMILY"/>
</dbReference>
<dbReference type="RefSeq" id="XP_004354664.1">
    <property type="nucleotide sequence ID" value="XM_004354612.1"/>
</dbReference>
<keyword evidence="2" id="KW-0560">Oxidoreductase</keyword>
<dbReference type="PANTHER" id="PTHR42760:SF133">
    <property type="entry name" value="3-OXOACYL-[ACYL-CARRIER-PROTEIN] REDUCTASE"/>
    <property type="match status" value="1"/>
</dbReference>
<dbReference type="GO" id="GO:0006633">
    <property type="term" value="P:fatty acid biosynthetic process"/>
    <property type="evidence" value="ECO:0007669"/>
    <property type="project" value="TreeGrafter"/>
</dbReference>
<accession>F4Q798</accession>
<dbReference type="FunFam" id="3.40.50.720:FF:000173">
    <property type="entry name" value="3-oxoacyl-[acyl-carrier protein] reductase"/>
    <property type="match status" value="1"/>
</dbReference>
<dbReference type="InterPro" id="IPR036291">
    <property type="entry name" value="NAD(P)-bd_dom_sf"/>
</dbReference>
<dbReference type="GO" id="GO:0016616">
    <property type="term" value="F:oxidoreductase activity, acting on the CH-OH group of donors, NAD or NADP as acceptor"/>
    <property type="evidence" value="ECO:0007669"/>
    <property type="project" value="TreeGrafter"/>
</dbReference>
<dbReference type="GeneID" id="14868352"/>
<evidence type="ECO:0000313" key="5">
    <source>
        <dbReference type="Proteomes" id="UP000007797"/>
    </source>
</evidence>
<dbReference type="PRINTS" id="PR00081">
    <property type="entry name" value="GDHRDH"/>
</dbReference>
<organism evidence="4 5">
    <name type="scientific">Cavenderia fasciculata</name>
    <name type="common">Slime mold</name>
    <name type="synonym">Dictyostelium fasciculatum</name>
    <dbReference type="NCBI Taxonomy" id="261658"/>
    <lineage>
        <taxon>Eukaryota</taxon>
        <taxon>Amoebozoa</taxon>
        <taxon>Evosea</taxon>
        <taxon>Eumycetozoa</taxon>
        <taxon>Dictyostelia</taxon>
        <taxon>Acytosteliales</taxon>
        <taxon>Cavenderiaceae</taxon>
        <taxon>Cavenderia</taxon>
    </lineage>
</organism>
<evidence type="ECO:0000256" key="1">
    <source>
        <dbReference type="ARBA" id="ARBA00006484"/>
    </source>
</evidence>
<dbReference type="EMBL" id="GL883024">
    <property type="protein sequence ID" value="EGG16280.1"/>
    <property type="molecule type" value="Genomic_DNA"/>
</dbReference>
<sequence>MTCLIKSNTTLLKRIASRATTSVFGQYQSNYSTSTNNVYYKQQEPISLVGKNALVTGGSRGIGYGIAHELAERGCNVTILSRDETRGKEALGSLPLTHQNQRHGNLVADLSSSNAPKQIDSLLASLKSTTTTDDQQDSSSSSSSSSFDIIVHAAGIAQSSLFMRTNPEETTSIINTNLVSPIYLTRQLIKPMVQSKWGRIIFIGSVVGSMGNKGQTIYGASKMGVVGFSTSLSKEVGSFGITSNVVSPGYTETDMTASIIQSPLASKILEKIPIGRFGHVNDISKTVMFIIESDYLTGQNIHVNGGLFTSP</sequence>
<proteinExistence type="inferred from homology"/>
<dbReference type="OrthoDB" id="16870at2759"/>
<dbReference type="AlphaFoldDB" id="F4Q798"/>
<dbReference type="PROSITE" id="PS00061">
    <property type="entry name" value="ADH_SHORT"/>
    <property type="match status" value="1"/>
</dbReference>
<dbReference type="GO" id="GO:0048038">
    <property type="term" value="F:quinone binding"/>
    <property type="evidence" value="ECO:0007669"/>
    <property type="project" value="TreeGrafter"/>
</dbReference>
<evidence type="ECO:0000256" key="2">
    <source>
        <dbReference type="ARBA" id="ARBA00023002"/>
    </source>
</evidence>
<dbReference type="Gene3D" id="3.40.50.720">
    <property type="entry name" value="NAD(P)-binding Rossmann-like Domain"/>
    <property type="match status" value="1"/>
</dbReference>
<dbReference type="InterPro" id="IPR020904">
    <property type="entry name" value="Sc_DH/Rdtase_CS"/>
</dbReference>
<dbReference type="OMA" id="NRFANNC"/>
<comment type="similarity">
    <text evidence="1 3">Belongs to the short-chain dehydrogenases/reductases (SDR) family.</text>
</comment>
<keyword evidence="5" id="KW-1185">Reference proteome</keyword>
<reference evidence="5" key="1">
    <citation type="journal article" date="2011" name="Genome Res.">
        <title>Phylogeny-wide analysis of social amoeba genomes highlights ancient origins for complex intercellular communication.</title>
        <authorList>
            <person name="Heidel A.J."/>
            <person name="Lawal H.M."/>
            <person name="Felder M."/>
            <person name="Schilde C."/>
            <person name="Helps N.R."/>
            <person name="Tunggal B."/>
            <person name="Rivero F."/>
            <person name="John U."/>
            <person name="Schleicher M."/>
            <person name="Eichinger L."/>
            <person name="Platzer M."/>
            <person name="Noegel A.A."/>
            <person name="Schaap P."/>
            <person name="Gloeckner G."/>
        </authorList>
    </citation>
    <scope>NUCLEOTIDE SEQUENCE [LARGE SCALE GENOMIC DNA]</scope>
    <source>
        <strain evidence="5">SH3</strain>
    </source>
</reference>
<evidence type="ECO:0000256" key="3">
    <source>
        <dbReference type="RuleBase" id="RU000363"/>
    </source>
</evidence>
<dbReference type="Pfam" id="PF00106">
    <property type="entry name" value="adh_short"/>
    <property type="match status" value="1"/>
</dbReference>
<protein>
    <submittedName>
        <fullName evidence="4">Short-chain dehydrogenase/reductase superfamily</fullName>
    </submittedName>
</protein>
<dbReference type="Proteomes" id="UP000007797">
    <property type="component" value="Unassembled WGS sequence"/>
</dbReference>
<dbReference type="SUPFAM" id="SSF51735">
    <property type="entry name" value="NAD(P)-binding Rossmann-fold domains"/>
    <property type="match status" value="1"/>
</dbReference>
<dbReference type="STRING" id="1054147.F4Q798"/>
<dbReference type="InterPro" id="IPR002347">
    <property type="entry name" value="SDR_fam"/>
</dbReference>
<name>F4Q798_CACFS</name>
<dbReference type="PANTHER" id="PTHR42760">
    <property type="entry name" value="SHORT-CHAIN DEHYDROGENASES/REDUCTASES FAMILY MEMBER"/>
    <property type="match status" value="1"/>
</dbReference>
<gene>
    <name evidence="4" type="ORF">DFA_09310</name>
</gene>